<dbReference type="NCBIfam" id="TIGR02937">
    <property type="entry name" value="sigma70-ECF"/>
    <property type="match status" value="1"/>
</dbReference>
<comment type="caution">
    <text evidence="6">The sequence shown here is derived from an EMBL/GenBank/DDBJ whole genome shotgun (WGS) entry which is preliminary data.</text>
</comment>
<dbReference type="Proteomes" id="UP000664357">
    <property type="component" value="Unassembled WGS sequence"/>
</dbReference>
<dbReference type="InterPro" id="IPR014284">
    <property type="entry name" value="RNA_pol_sigma-70_dom"/>
</dbReference>
<dbReference type="Pfam" id="PF04542">
    <property type="entry name" value="Sigma70_r2"/>
    <property type="match status" value="1"/>
</dbReference>
<dbReference type="SUPFAM" id="SSF88946">
    <property type="entry name" value="Sigma2 domain of RNA polymerase sigma factors"/>
    <property type="match status" value="1"/>
</dbReference>
<dbReference type="Gene3D" id="1.10.1740.10">
    <property type="match status" value="1"/>
</dbReference>
<dbReference type="EMBL" id="JAFREL020000002">
    <property type="protein sequence ID" value="MEO1770783.1"/>
    <property type="molecule type" value="Genomic_DNA"/>
</dbReference>
<feature type="domain" description="RNA polymerase sigma-70 region 2" evidence="5">
    <location>
        <begin position="29"/>
        <end position="88"/>
    </location>
</feature>
<evidence type="ECO:0000256" key="3">
    <source>
        <dbReference type="ARBA" id="ARBA00023125"/>
    </source>
</evidence>
<dbReference type="InterPro" id="IPR039425">
    <property type="entry name" value="RNA_pol_sigma-70-like"/>
</dbReference>
<evidence type="ECO:0000256" key="2">
    <source>
        <dbReference type="ARBA" id="ARBA00023082"/>
    </source>
</evidence>
<evidence type="ECO:0000256" key="1">
    <source>
        <dbReference type="ARBA" id="ARBA00023015"/>
    </source>
</evidence>
<proteinExistence type="predicted"/>
<dbReference type="InterPro" id="IPR013325">
    <property type="entry name" value="RNA_pol_sigma_r2"/>
</dbReference>
<evidence type="ECO:0000313" key="6">
    <source>
        <dbReference type="EMBL" id="MEO1770783.1"/>
    </source>
</evidence>
<dbReference type="PANTHER" id="PTHR43133:SF8">
    <property type="entry name" value="RNA POLYMERASE SIGMA FACTOR HI_1459-RELATED"/>
    <property type="match status" value="1"/>
</dbReference>
<reference evidence="6 7" key="2">
    <citation type="submission" date="2024-02" db="EMBL/GenBank/DDBJ databases">
        <title>The Genome Sequence of Enterococcus sp. DIV0159.</title>
        <authorList>
            <person name="Earl A."/>
            <person name="Manson A."/>
            <person name="Gilmore M."/>
            <person name="Sanders J."/>
            <person name="Shea T."/>
            <person name="Howe W."/>
            <person name="Livny J."/>
            <person name="Cuomo C."/>
            <person name="Neafsey D."/>
            <person name="Birren B."/>
        </authorList>
    </citation>
    <scope>NUCLEOTIDE SEQUENCE [LARGE SCALE GENOMIC DNA]</scope>
    <source>
        <strain evidence="6 7">665A</strain>
    </source>
</reference>
<keyword evidence="7" id="KW-1185">Reference proteome</keyword>
<organism evidence="6 7">
    <name type="scientific">Candidatus Enterococcus ferrettii</name>
    <dbReference type="NCBI Taxonomy" id="2815324"/>
    <lineage>
        <taxon>Bacteria</taxon>
        <taxon>Bacillati</taxon>
        <taxon>Bacillota</taxon>
        <taxon>Bacilli</taxon>
        <taxon>Lactobacillales</taxon>
        <taxon>Enterococcaceae</taxon>
        <taxon>Enterococcus</taxon>
    </lineage>
</organism>
<dbReference type="InterPro" id="IPR007627">
    <property type="entry name" value="RNA_pol_sigma70_r2"/>
</dbReference>
<dbReference type="RefSeq" id="WP_207701680.1">
    <property type="nucleotide sequence ID" value="NZ_JAFREL020000002.1"/>
</dbReference>
<sequence length="282" mass="32128">MKNERVTEDVINEAIAGNRLALENILLDVQDLVFNLSLRMLGSIPDAEDATQDILTKLITNLSTFRKESKFETWVYRIATNYLIDYKKSMFANHPLSFEVYSQDIKAGVVENTNDLLQGVEEKILGQELKLSCTNVMLQCLDPTSRCVFVLGTMFKVKSKLAGEILDMTPENYRQKLSRAKKQVASFLTCYCGLTNTGFCSCEKRVGFAIQSKRLDPQKLDYQNLEEVKHNSLTNYIEAMEQLDEQATIFSELPKYSSTIASKQFLVQLLNSPNMDTVRRNK</sequence>
<accession>A0ABV0EQ77</accession>
<protein>
    <recommendedName>
        <fullName evidence="5">RNA polymerase sigma-70 region 2 domain-containing protein</fullName>
    </recommendedName>
</protein>
<keyword evidence="1" id="KW-0805">Transcription regulation</keyword>
<name>A0ABV0EQ77_9ENTE</name>
<dbReference type="PANTHER" id="PTHR43133">
    <property type="entry name" value="RNA POLYMERASE ECF-TYPE SIGMA FACTO"/>
    <property type="match status" value="1"/>
</dbReference>
<keyword evidence="2" id="KW-0731">Sigma factor</keyword>
<evidence type="ECO:0000259" key="5">
    <source>
        <dbReference type="Pfam" id="PF04542"/>
    </source>
</evidence>
<evidence type="ECO:0000256" key="4">
    <source>
        <dbReference type="ARBA" id="ARBA00023163"/>
    </source>
</evidence>
<reference evidence="6 7" key="1">
    <citation type="submission" date="2021-03" db="EMBL/GenBank/DDBJ databases">
        <authorList>
            <person name="Gilmore M.S."/>
            <person name="Schwartzman J."/>
            <person name="Van Tyne D."/>
            <person name="Martin M."/>
            <person name="Earl A.M."/>
            <person name="Manson A.L."/>
            <person name="Straub T."/>
            <person name="Salamzade R."/>
            <person name="Saavedra J."/>
            <person name="Lebreton F."/>
            <person name="Prichula J."/>
            <person name="Schaufler K."/>
            <person name="Gaca A."/>
            <person name="Sgardioli B."/>
            <person name="Wagenaar J."/>
            <person name="Strong T."/>
        </authorList>
    </citation>
    <scope>NUCLEOTIDE SEQUENCE [LARGE SCALE GENOMIC DNA]</scope>
    <source>
        <strain evidence="6 7">665A</strain>
    </source>
</reference>
<keyword evidence="3" id="KW-0238">DNA-binding</keyword>
<evidence type="ECO:0000313" key="7">
    <source>
        <dbReference type="Proteomes" id="UP000664357"/>
    </source>
</evidence>
<gene>
    <name evidence="6" type="ORF">JZO67_002736</name>
</gene>
<keyword evidence="4" id="KW-0804">Transcription</keyword>